<accession>A0A0E3B8I2</accession>
<name>A0A0E3B8I2_9BURK</name>
<proteinExistence type="predicted"/>
<evidence type="ECO:0000313" key="1">
    <source>
        <dbReference type="EMBL" id="KGG84719.1"/>
    </source>
</evidence>
<dbReference type="Proteomes" id="UP000029567">
    <property type="component" value="Unassembled WGS sequence"/>
</dbReference>
<protein>
    <recommendedName>
        <fullName evidence="3">Restriction endonuclease type IV Mrr domain-containing protein</fullName>
    </recommendedName>
</protein>
<evidence type="ECO:0000313" key="2">
    <source>
        <dbReference type="Proteomes" id="UP000029567"/>
    </source>
</evidence>
<dbReference type="RefSeq" id="WP_034382620.1">
    <property type="nucleotide sequence ID" value="NZ_AWTN01000126.1"/>
</dbReference>
<evidence type="ECO:0008006" key="3">
    <source>
        <dbReference type="Google" id="ProtNLM"/>
    </source>
</evidence>
<organism evidence="1 2">
    <name type="scientific">Comamonas thiooxydans</name>
    <dbReference type="NCBI Taxonomy" id="363952"/>
    <lineage>
        <taxon>Bacteria</taxon>
        <taxon>Pseudomonadati</taxon>
        <taxon>Pseudomonadota</taxon>
        <taxon>Betaproteobacteria</taxon>
        <taxon>Burkholderiales</taxon>
        <taxon>Comamonadaceae</taxon>
        <taxon>Comamonas</taxon>
    </lineage>
</organism>
<comment type="caution">
    <text evidence="1">The sequence shown here is derived from an EMBL/GenBank/DDBJ whole genome shotgun (WGS) entry which is preliminary data.</text>
</comment>
<dbReference type="AlphaFoldDB" id="A0A0E3B8I2"/>
<dbReference type="EMBL" id="AWTN01000126">
    <property type="protein sequence ID" value="KGG84719.1"/>
    <property type="molecule type" value="Genomic_DNA"/>
</dbReference>
<reference evidence="1 2" key="1">
    <citation type="submission" date="2013-09" db="EMBL/GenBank/DDBJ databases">
        <title>High correlation between genotypes and phenotypes of environmental bacteria Comamonas testosteroni strains.</title>
        <authorList>
            <person name="Liu L."/>
            <person name="Zhu W."/>
            <person name="Xia X."/>
            <person name="Xu B."/>
            <person name="Luo M."/>
            <person name="Wang G."/>
        </authorList>
    </citation>
    <scope>NUCLEOTIDE SEQUENCE [LARGE SCALE GENOMIC DNA]</scope>
    <source>
        <strain evidence="1 2">JL14</strain>
    </source>
</reference>
<sequence length="92" mass="10175">MQGKATGETFNRAGKTDILLREGDRNVFIAECKFRKGPKAFGEAIDQRLGYTTWRDSKTAILVFNPRTEISTVLTGIDTVAKAHGNFKRAVA</sequence>
<gene>
    <name evidence="1" type="ORF">P245_23090</name>
</gene>